<dbReference type="RefSeq" id="WP_008859969.1">
    <property type="nucleotide sequence ID" value="NZ_JH591188.1"/>
</dbReference>
<dbReference type="SUPFAM" id="SSF52402">
    <property type="entry name" value="Adenine nucleotide alpha hydrolases-like"/>
    <property type="match status" value="1"/>
</dbReference>
<dbReference type="InterPro" id="IPR006016">
    <property type="entry name" value="UspA"/>
</dbReference>
<dbReference type="OrthoDB" id="9777884at2"/>
<dbReference type="PANTHER" id="PTHR46268">
    <property type="entry name" value="STRESS RESPONSE PROTEIN NHAX"/>
    <property type="match status" value="1"/>
</dbReference>
<dbReference type="PANTHER" id="PTHR46268:SF6">
    <property type="entry name" value="UNIVERSAL STRESS PROTEIN UP12"/>
    <property type="match status" value="1"/>
</dbReference>
<evidence type="ECO:0000313" key="4">
    <source>
        <dbReference type="Proteomes" id="UP000003277"/>
    </source>
</evidence>
<reference evidence="3 4" key="1">
    <citation type="submission" date="2011-11" db="EMBL/GenBank/DDBJ databases">
        <title>The Genome Sequence of Dialister succinatiphilus YIT 11850.</title>
        <authorList>
            <consortium name="The Broad Institute Genome Sequencing Platform"/>
            <person name="Earl A."/>
            <person name="Ward D."/>
            <person name="Feldgarden M."/>
            <person name="Gevers D."/>
            <person name="Morotomi M."/>
            <person name="Young S.K."/>
            <person name="Zeng Q."/>
            <person name="Gargeya S."/>
            <person name="Fitzgerald M."/>
            <person name="Haas B."/>
            <person name="Abouelleil A."/>
            <person name="Alvarado L."/>
            <person name="Arachchi H.M."/>
            <person name="Berlin A."/>
            <person name="Brown A."/>
            <person name="Chapman S.B."/>
            <person name="Dunbar C."/>
            <person name="Gearin G."/>
            <person name="Goldberg J."/>
            <person name="Griggs A."/>
            <person name="Gujja S."/>
            <person name="Heiman D."/>
            <person name="Howarth C."/>
            <person name="Lui A."/>
            <person name="MacDonald P.J.P."/>
            <person name="Montmayeur A."/>
            <person name="Murphy C."/>
            <person name="Neiman D."/>
            <person name="Pearson M."/>
            <person name="Priest M."/>
            <person name="Roberts A."/>
            <person name="Saif S."/>
            <person name="Shea T."/>
            <person name="Sisk P."/>
            <person name="Stolte C."/>
            <person name="Sykes S."/>
            <person name="Wortman J."/>
            <person name="Nusbaum C."/>
            <person name="Birren B."/>
        </authorList>
    </citation>
    <scope>NUCLEOTIDE SEQUENCE [LARGE SCALE GENOMIC DNA]</scope>
    <source>
        <strain evidence="3 4">YIT 11850</strain>
    </source>
</reference>
<dbReference type="InterPro" id="IPR014729">
    <property type="entry name" value="Rossmann-like_a/b/a_fold"/>
</dbReference>
<dbReference type="eggNOG" id="COG0589">
    <property type="taxonomic scope" value="Bacteria"/>
</dbReference>
<comment type="similarity">
    <text evidence="1">Belongs to the universal stress protein A family.</text>
</comment>
<organism evidence="3 4">
    <name type="scientific">Dialister succinatiphilus YIT 11850</name>
    <dbReference type="NCBI Taxonomy" id="742743"/>
    <lineage>
        <taxon>Bacteria</taxon>
        <taxon>Bacillati</taxon>
        <taxon>Bacillota</taxon>
        <taxon>Negativicutes</taxon>
        <taxon>Veillonellales</taxon>
        <taxon>Veillonellaceae</taxon>
        <taxon>Dialister</taxon>
    </lineage>
</organism>
<dbReference type="PATRIC" id="fig|742743.3.peg.1507"/>
<dbReference type="EMBL" id="ADLT01000049">
    <property type="protein sequence ID" value="EHO62610.1"/>
    <property type="molecule type" value="Genomic_DNA"/>
</dbReference>
<accession>H1D1I7</accession>
<dbReference type="Gene3D" id="3.40.50.620">
    <property type="entry name" value="HUPs"/>
    <property type="match status" value="1"/>
</dbReference>
<feature type="domain" description="UspA" evidence="2">
    <location>
        <begin position="3"/>
        <end position="142"/>
    </location>
</feature>
<evidence type="ECO:0000259" key="2">
    <source>
        <dbReference type="Pfam" id="PF00582"/>
    </source>
</evidence>
<dbReference type="AlphaFoldDB" id="H1D1I7"/>
<keyword evidence="4" id="KW-1185">Reference proteome</keyword>
<dbReference type="PRINTS" id="PR01438">
    <property type="entry name" value="UNVRSLSTRESS"/>
</dbReference>
<comment type="caution">
    <text evidence="3">The sequence shown here is derived from an EMBL/GenBank/DDBJ whole genome shotgun (WGS) entry which is preliminary data.</text>
</comment>
<dbReference type="STRING" id="742743.HMPREF9453_01475"/>
<dbReference type="CDD" id="cd00293">
    <property type="entry name" value="USP-like"/>
    <property type="match status" value="1"/>
</dbReference>
<proteinExistence type="inferred from homology"/>
<dbReference type="Pfam" id="PF00582">
    <property type="entry name" value="Usp"/>
    <property type="match status" value="1"/>
</dbReference>
<gene>
    <name evidence="3" type="ORF">HMPREF9453_01475</name>
</gene>
<dbReference type="Proteomes" id="UP000003277">
    <property type="component" value="Unassembled WGS sequence"/>
</dbReference>
<name>H1D1I7_9FIRM</name>
<protein>
    <recommendedName>
        <fullName evidence="2">UspA domain-containing protein</fullName>
    </recommendedName>
</protein>
<dbReference type="InterPro" id="IPR006015">
    <property type="entry name" value="Universal_stress_UspA"/>
</dbReference>
<evidence type="ECO:0000256" key="1">
    <source>
        <dbReference type="ARBA" id="ARBA00008791"/>
    </source>
</evidence>
<evidence type="ECO:0000313" key="3">
    <source>
        <dbReference type="EMBL" id="EHO62610.1"/>
    </source>
</evidence>
<dbReference type="HOGENOM" id="CLU_049301_16_0_9"/>
<sequence length="142" mass="15550">MEIKKILVPLDGSPESEKAFTFGLDLAEKYDARLVLAHVVDMNEKMTALDQVTMSGYVPSEILDEGYRLLSRSARKVPPHIRLDTMVRIGAPPQTLLSMAEDTGADLIVMGSRGLGAVRSIVMGSVSQYILHHARAMVTIVK</sequence>